<dbReference type="InterPro" id="IPR000254">
    <property type="entry name" value="CBD"/>
</dbReference>
<feature type="signal peptide" evidence="4">
    <location>
        <begin position="1"/>
        <end position="21"/>
    </location>
</feature>
<dbReference type="HOGENOM" id="CLU_013767_1_0_1"/>
<dbReference type="InterPro" id="IPR000177">
    <property type="entry name" value="Apple"/>
</dbReference>
<evidence type="ECO:0000313" key="7">
    <source>
        <dbReference type="Proteomes" id="UP000019132"/>
    </source>
</evidence>
<sequence length="721" mass="77990">MVNFKLIVGYLLALSSTAVLGGPIDHNPTTNGEYARLSHGNFAGAGFPVSGNVAAYSVRDANVSSPATSGLNEGNITVPLATVAASQARARNLADAYTDLDRLEDYFGVKMERNLEKLMTPEFSSAKFDPAPWPSTYWPIYADGINYRWQGDQELSAAEKYATAFGLDVKKFTDAISYSTGILSQSYRKVCTTSDDCYDQNDGSICGIRFGESSGHCIPGWFGICHAWAPAAILEQEPRCTVKKGNVTFQAFDIKGLLTQIYDGANIETVFTGARFNGPDEPAEMDEYGRYVDLTRRDLGPGFFHIAIANILGKFKKSFVVDVTAGAEVWNQPVRGYEVEAVNVLSTADGAHQFFGKDVYPFNADAKKLAYVSTKFSWINEAGEDGPLVENGHVDWYTEYRTYEYVLELDAKNQIIGGEWVGESKTSHPDFLWFPGSRPDPSTVTSVGLSYKHILELLDASFSIPNRQYAIPNAQCTILNDHCTSSSSYCNVVLCCVWSPTGSGEKREVVGAVSAIIVSEPTTASPGRSSNQCGTQQTGIDFYGDDIKSVYVTSADKCCAQCADTVGCKAYTFIAADSACYLKSGAGSKHSVAGATSAQVTNPRPLTSTCSTSAWERCGDSNSAKCCPSGFYCQPWNPTEYQCIPEPVQCSRQFTDVDFFGNDLSVVYALLPSECCARCADTPGCKAYTFRNDNPGYPACYLKSSSSGEIASTGAVSGLLN</sequence>
<protein>
    <recommendedName>
        <fullName evidence="5">Apple domain-containing protein</fullName>
    </recommendedName>
</protein>
<keyword evidence="7" id="KW-1185">Reference proteome</keyword>
<dbReference type="SUPFAM" id="SSF57414">
    <property type="entry name" value="Hairpin loop containing domain-like"/>
    <property type="match status" value="1"/>
</dbReference>
<dbReference type="Pfam" id="PF14295">
    <property type="entry name" value="PAN_4"/>
    <property type="match status" value="2"/>
</dbReference>
<reference evidence="6" key="3">
    <citation type="submission" date="2015-02" db="UniProtKB">
        <authorList>
            <consortium name="EnsemblProtists"/>
        </authorList>
    </citation>
    <scope>IDENTIFICATION</scope>
    <source>
        <strain evidence="6">DAOM BR144</strain>
    </source>
</reference>
<evidence type="ECO:0000256" key="1">
    <source>
        <dbReference type="ARBA" id="ARBA00022729"/>
    </source>
</evidence>
<dbReference type="InterPro" id="IPR003609">
    <property type="entry name" value="Pan_app"/>
</dbReference>
<dbReference type="PROSITE" id="PS50948">
    <property type="entry name" value="PAN"/>
    <property type="match status" value="2"/>
</dbReference>
<dbReference type="GO" id="GO:0030248">
    <property type="term" value="F:cellulose binding"/>
    <property type="evidence" value="ECO:0007669"/>
    <property type="project" value="InterPro"/>
</dbReference>
<evidence type="ECO:0000256" key="3">
    <source>
        <dbReference type="ARBA" id="ARBA00023157"/>
    </source>
</evidence>
<dbReference type="GO" id="GO:0005975">
    <property type="term" value="P:carbohydrate metabolic process"/>
    <property type="evidence" value="ECO:0007669"/>
    <property type="project" value="InterPro"/>
</dbReference>
<dbReference type="EMBL" id="GL376636">
    <property type="status" value="NOT_ANNOTATED_CDS"/>
    <property type="molecule type" value="Genomic_DNA"/>
</dbReference>
<dbReference type="SMART" id="SM00223">
    <property type="entry name" value="APPLE"/>
    <property type="match status" value="2"/>
</dbReference>
<dbReference type="Pfam" id="PF16683">
    <property type="entry name" value="TGase_elicitor"/>
    <property type="match status" value="1"/>
</dbReference>
<dbReference type="PANTHER" id="PTHR33946">
    <property type="match status" value="1"/>
</dbReference>
<name>K3W5W5_GLOUD</name>
<dbReference type="GO" id="GO:0005576">
    <property type="term" value="C:extracellular region"/>
    <property type="evidence" value="ECO:0007669"/>
    <property type="project" value="InterPro"/>
</dbReference>
<feature type="domain" description="Apple" evidence="5">
    <location>
        <begin position="650"/>
        <end position="721"/>
    </location>
</feature>
<dbReference type="InterPro" id="IPR032048">
    <property type="entry name" value="TGase_elicitor"/>
</dbReference>
<keyword evidence="2" id="KW-0677">Repeat</keyword>
<dbReference type="eggNOG" id="ENOG502RUV0">
    <property type="taxonomic scope" value="Eukaryota"/>
</dbReference>
<feature type="domain" description="Apple" evidence="5">
    <location>
        <begin position="533"/>
        <end position="610"/>
    </location>
</feature>
<evidence type="ECO:0000256" key="2">
    <source>
        <dbReference type="ARBA" id="ARBA00022737"/>
    </source>
</evidence>
<accession>K3W5W5</accession>
<dbReference type="EnsemblProtists" id="PYU1_T000356">
    <property type="protein sequence ID" value="PYU1_T000356"/>
    <property type="gene ID" value="PYU1_G000356"/>
</dbReference>
<dbReference type="GO" id="GO:0016755">
    <property type="term" value="F:aminoacyltransferase activity"/>
    <property type="evidence" value="ECO:0007669"/>
    <property type="project" value="InterPro"/>
</dbReference>
<organism evidence="6 7">
    <name type="scientific">Globisporangium ultimum (strain ATCC 200006 / CBS 805.95 / DAOM BR144)</name>
    <name type="common">Pythium ultimum</name>
    <dbReference type="NCBI Taxonomy" id="431595"/>
    <lineage>
        <taxon>Eukaryota</taxon>
        <taxon>Sar</taxon>
        <taxon>Stramenopiles</taxon>
        <taxon>Oomycota</taxon>
        <taxon>Peronosporomycetes</taxon>
        <taxon>Pythiales</taxon>
        <taxon>Pythiaceae</taxon>
        <taxon>Globisporangium</taxon>
    </lineage>
</organism>
<feature type="chain" id="PRO_5003871608" description="Apple domain-containing protein" evidence="4">
    <location>
        <begin position="22"/>
        <end position="721"/>
    </location>
</feature>
<dbReference type="CDD" id="cd01100">
    <property type="entry name" value="APPLE_Factor_XI_like"/>
    <property type="match status" value="2"/>
</dbReference>
<keyword evidence="1 4" id="KW-0732">Signal</keyword>
<dbReference type="Proteomes" id="UP000019132">
    <property type="component" value="Unassembled WGS sequence"/>
</dbReference>
<evidence type="ECO:0000259" key="5">
    <source>
        <dbReference type="PROSITE" id="PS50948"/>
    </source>
</evidence>
<dbReference type="SMART" id="SM00236">
    <property type="entry name" value="fCBD"/>
    <property type="match status" value="1"/>
</dbReference>
<dbReference type="Gene3D" id="3.30.40.240">
    <property type="entry name" value="Transglutaminase elicitor, body domain"/>
    <property type="match status" value="1"/>
</dbReference>
<keyword evidence="3" id="KW-1015">Disulfide bond</keyword>
<proteinExistence type="predicted"/>
<dbReference type="Gene3D" id="3.50.4.10">
    <property type="entry name" value="Hepatocyte Growth Factor"/>
    <property type="match status" value="2"/>
</dbReference>
<dbReference type="InParanoid" id="K3W5W5"/>
<reference evidence="7" key="2">
    <citation type="submission" date="2010-04" db="EMBL/GenBank/DDBJ databases">
        <authorList>
            <person name="Buell R."/>
            <person name="Hamilton J."/>
            <person name="Hostetler J."/>
        </authorList>
    </citation>
    <scope>NUCLEOTIDE SEQUENCE [LARGE SCALE GENOMIC DNA]</scope>
    <source>
        <strain evidence="7">DAOM:BR144</strain>
    </source>
</reference>
<dbReference type="PANTHER" id="PTHR33946:SF4">
    <property type="entry name" value="COAGULATION FACTOR XI"/>
    <property type="match status" value="1"/>
</dbReference>
<dbReference type="STRING" id="431595.K3W5W5"/>
<dbReference type="VEuPathDB" id="FungiDB:PYU1_G000356"/>
<evidence type="ECO:0000256" key="4">
    <source>
        <dbReference type="SAM" id="SignalP"/>
    </source>
</evidence>
<dbReference type="GO" id="GO:0006508">
    <property type="term" value="P:proteolysis"/>
    <property type="evidence" value="ECO:0007669"/>
    <property type="project" value="InterPro"/>
</dbReference>
<reference evidence="7" key="1">
    <citation type="journal article" date="2010" name="Genome Biol.">
        <title>Genome sequence of the necrotrophic plant pathogen Pythium ultimum reveals original pathogenicity mechanisms and effector repertoire.</title>
        <authorList>
            <person name="Levesque C.A."/>
            <person name="Brouwer H."/>
            <person name="Cano L."/>
            <person name="Hamilton J.P."/>
            <person name="Holt C."/>
            <person name="Huitema E."/>
            <person name="Raffaele S."/>
            <person name="Robideau G.P."/>
            <person name="Thines M."/>
            <person name="Win J."/>
            <person name="Zerillo M.M."/>
            <person name="Beakes G.W."/>
            <person name="Boore J.L."/>
            <person name="Busam D."/>
            <person name="Dumas B."/>
            <person name="Ferriera S."/>
            <person name="Fuerstenberg S.I."/>
            <person name="Gachon C.M."/>
            <person name="Gaulin E."/>
            <person name="Govers F."/>
            <person name="Grenville-Briggs L."/>
            <person name="Horner N."/>
            <person name="Hostetler J."/>
            <person name="Jiang R.H."/>
            <person name="Johnson J."/>
            <person name="Krajaejun T."/>
            <person name="Lin H."/>
            <person name="Meijer H.J."/>
            <person name="Moore B."/>
            <person name="Morris P."/>
            <person name="Phuntmart V."/>
            <person name="Puiu D."/>
            <person name="Shetty J."/>
            <person name="Stajich J.E."/>
            <person name="Tripathy S."/>
            <person name="Wawra S."/>
            <person name="van West P."/>
            <person name="Whitty B.R."/>
            <person name="Coutinho P.M."/>
            <person name="Henrissat B."/>
            <person name="Martin F."/>
            <person name="Thomas P.D."/>
            <person name="Tyler B.M."/>
            <person name="De Vries R.P."/>
            <person name="Kamoun S."/>
            <person name="Yandell M."/>
            <person name="Tisserat N."/>
            <person name="Buell C.R."/>
        </authorList>
    </citation>
    <scope>NUCLEOTIDE SEQUENCE</scope>
    <source>
        <strain evidence="7">DAOM:BR144</strain>
    </source>
</reference>
<dbReference type="AlphaFoldDB" id="K3W5W5"/>
<evidence type="ECO:0000313" key="6">
    <source>
        <dbReference type="EnsemblProtists" id="PYU1_T000356"/>
    </source>
</evidence>